<name>A0ABW5E8P5_9BACT</name>
<proteinExistence type="predicted"/>
<protein>
    <submittedName>
        <fullName evidence="1">NACHT domain-containing protein</fullName>
    </submittedName>
</protein>
<reference evidence="2" key="1">
    <citation type="journal article" date="2019" name="Int. J. Syst. Evol. Microbiol.">
        <title>The Global Catalogue of Microorganisms (GCM) 10K type strain sequencing project: providing services to taxonomists for standard genome sequencing and annotation.</title>
        <authorList>
            <consortium name="The Broad Institute Genomics Platform"/>
            <consortium name="The Broad Institute Genome Sequencing Center for Infectious Disease"/>
            <person name="Wu L."/>
            <person name="Ma J."/>
        </authorList>
    </citation>
    <scope>NUCLEOTIDE SEQUENCE [LARGE SCALE GENOMIC DNA]</scope>
    <source>
        <strain evidence="2">JCM 16545</strain>
    </source>
</reference>
<dbReference type="Gene3D" id="3.40.50.300">
    <property type="entry name" value="P-loop containing nucleotide triphosphate hydrolases"/>
    <property type="match status" value="1"/>
</dbReference>
<dbReference type="SUPFAM" id="SSF52540">
    <property type="entry name" value="P-loop containing nucleoside triphosphate hydrolases"/>
    <property type="match status" value="1"/>
</dbReference>
<comment type="caution">
    <text evidence="1">The sequence shown here is derived from an EMBL/GenBank/DDBJ whole genome shotgun (WGS) entry which is preliminary data.</text>
</comment>
<organism evidence="1 2">
    <name type="scientific">Rubritalea spongiae</name>
    <dbReference type="NCBI Taxonomy" id="430797"/>
    <lineage>
        <taxon>Bacteria</taxon>
        <taxon>Pseudomonadati</taxon>
        <taxon>Verrucomicrobiota</taxon>
        <taxon>Verrucomicrobiia</taxon>
        <taxon>Verrucomicrobiales</taxon>
        <taxon>Rubritaleaceae</taxon>
        <taxon>Rubritalea</taxon>
    </lineage>
</organism>
<accession>A0ABW5E8P5</accession>
<dbReference type="InterPro" id="IPR027417">
    <property type="entry name" value="P-loop_NTPase"/>
</dbReference>
<dbReference type="RefSeq" id="WP_377093885.1">
    <property type="nucleotide sequence ID" value="NZ_JBHSJM010000001.1"/>
</dbReference>
<gene>
    <name evidence="1" type="ORF">ACFSQZ_12685</name>
</gene>
<dbReference type="Proteomes" id="UP001597297">
    <property type="component" value="Unassembled WGS sequence"/>
</dbReference>
<sequence>MQNFSSFNSTTFEQLAREISLEVIGSHVKVFGNGPDGGREAIFEGPTKYLNWDGYGVIQAKFKEKSESTQIDQNWAEKQLKNELELWKTKGNRQPKPDYFIYVTNVELSSAINGGKDRVTAVLEDYKENSSLKGYAIWDAIQLIALIGNSESIRNKYTDFFTHGDFLHQLVKRLPEGHDYDQLLQKCATVNIQECRNSKIGQAGDRTEAQINLADVFVDLPVDSNSEENTFLGFEKILHLSEKRLNPKTLYQGLDDEAQRKNNLENCSNFLFLGGPGSGKSTFGQFFAQTHRAAILSQVEPATLNYQVRSIIKGIQNSLRKKDLSLPNNPRFPLVVELNEFAKKLADKDPTTSSLSIYLQSYINSDLKCPHSDFIKLLQQGRWVLILDGLDEVPTSSNRAEVIKLIQEFTDDCRACDIDLMVIASSREEGYEGEFNDDILAELKLQHLGAEKAEECAKNYIRIRQPNRKTEQEKTLAIIKGALKTPLVAKLMISPLQVTFMVTIVAASGKPSNSRWRLFNEYYNTIYSRELQKSVSNYGKIISERRTEIDTLHHRSGVILQHRGESEGGTTSELETAEFQQLITQCLKENEVSEGEIHNLVREICDASRLRLVFLTKRTANKIGFPVRSLQEYMAAAHITNRDSSEIIKILHTISHSSYWRNTLLFCIGRFFSDPSKYEYRDLIRSFCEDCNAHSHNEISKVGSKIAIDILVNNLSNNSPQATKSLSKTALEVLDIPAFPTSKYYTSLADGYTDDSKEVFKKAILEKINSRMISKSLSAWLLLIELTNRDIEWANDTLKQNWPNSIEDQSFLLSRWLNSDHSKQFNPIVIKLIEDLILNSTIGQNAKFVSIRVIERISSGSPFLKSIIYLFDDSDMVFIASDPTSFQLGLVDLPSKERQQELEILKSYGLENAHEEWKFIICFIDYLTDPTSDNLSKSYLKFRSLNPPEHIKKSLSFFMPWTVAACVSANLEYALDTDLMNDRWECANFDIKNELQQPSNDNIFYIAHTIRIGHGDNSQEGLELYIKHFLTLLKTQAPPTEALKKSALTVVLAIRKAGNLHELSPSFVKEKILPLRDWSVTSFEINPINIKGDHLPWIDFFDCLGRDHIDHKNGLASWFANNEFTKWVLESWIKHPHKKGLLLLSSCLIGDKDIFASLNREIPQMHATDELEENLSYLILKVYSSRLDKSDITSFDKVSAQLAGESRLRLVTKLLKACKTNQTSLSIELVNKIYQANEDLYGGYAESIIHSYMNSFESSIIQTPVMQKLTATLK</sequence>
<dbReference type="EMBL" id="JBHUJC010000041">
    <property type="protein sequence ID" value="MFD2277330.1"/>
    <property type="molecule type" value="Genomic_DNA"/>
</dbReference>
<keyword evidence="2" id="KW-1185">Reference proteome</keyword>
<evidence type="ECO:0000313" key="2">
    <source>
        <dbReference type="Proteomes" id="UP001597297"/>
    </source>
</evidence>
<evidence type="ECO:0000313" key="1">
    <source>
        <dbReference type="EMBL" id="MFD2277330.1"/>
    </source>
</evidence>